<dbReference type="InterPro" id="IPR036388">
    <property type="entry name" value="WH-like_DNA-bd_sf"/>
</dbReference>
<dbReference type="STRING" id="272123.Anacy_5234"/>
<dbReference type="InterPro" id="IPR009057">
    <property type="entry name" value="Homeodomain-like_sf"/>
</dbReference>
<organism evidence="1 2">
    <name type="scientific">Anabaena cylindrica (strain ATCC 27899 / PCC 7122)</name>
    <dbReference type="NCBI Taxonomy" id="272123"/>
    <lineage>
        <taxon>Bacteria</taxon>
        <taxon>Bacillati</taxon>
        <taxon>Cyanobacteriota</taxon>
        <taxon>Cyanophyceae</taxon>
        <taxon>Nostocales</taxon>
        <taxon>Nostocaceae</taxon>
        <taxon>Anabaena</taxon>
    </lineage>
</organism>
<dbReference type="eggNOG" id="COG2442">
    <property type="taxonomic scope" value="Bacteria"/>
</dbReference>
<dbReference type="RefSeq" id="WP_015217178.1">
    <property type="nucleotide sequence ID" value="NC_019771.1"/>
</dbReference>
<evidence type="ECO:0008006" key="3">
    <source>
        <dbReference type="Google" id="ProtNLM"/>
    </source>
</evidence>
<gene>
    <name evidence="1" type="ordered locus">Anacy_5234</name>
</gene>
<dbReference type="Gene3D" id="1.10.10.10">
    <property type="entry name" value="Winged helix-like DNA-binding domain superfamily/Winged helix DNA-binding domain"/>
    <property type="match status" value="1"/>
</dbReference>
<dbReference type="InterPro" id="IPR007367">
    <property type="entry name" value="DUF433"/>
</dbReference>
<dbReference type="SUPFAM" id="SSF46689">
    <property type="entry name" value="Homeodomain-like"/>
    <property type="match status" value="1"/>
</dbReference>
<sequence>MDWQSRIIIDPNILVGKPIIKETRLAVEFIIDLLAQGWSNEEILRNYPGITIEDIQACLAYASASLKSEKVYAIPA</sequence>
<evidence type="ECO:0000313" key="1">
    <source>
        <dbReference type="EMBL" id="AFZ60564.1"/>
    </source>
</evidence>
<dbReference type="AlphaFoldDB" id="K9ZP42"/>
<protein>
    <recommendedName>
        <fullName evidence="3">Antitoxin</fullName>
    </recommendedName>
</protein>
<dbReference type="Pfam" id="PF04255">
    <property type="entry name" value="DUF433"/>
    <property type="match status" value="1"/>
</dbReference>
<dbReference type="PANTHER" id="PTHR34849:SF3">
    <property type="entry name" value="SSR2962 PROTEIN"/>
    <property type="match status" value="1"/>
</dbReference>
<reference evidence="2" key="1">
    <citation type="journal article" date="2013" name="Proc. Natl. Acad. Sci. U.S.A.">
        <title>Improving the coverage of the cyanobacterial phylum using diversity-driven genome sequencing.</title>
        <authorList>
            <person name="Shih P.M."/>
            <person name="Wu D."/>
            <person name="Latifi A."/>
            <person name="Axen S.D."/>
            <person name="Fewer D.P."/>
            <person name="Talla E."/>
            <person name="Calteau A."/>
            <person name="Cai F."/>
            <person name="Tandeau de Marsac N."/>
            <person name="Rippka R."/>
            <person name="Herdman M."/>
            <person name="Sivonen K."/>
            <person name="Coursin T."/>
            <person name="Laurent T."/>
            <person name="Goodwin L."/>
            <person name="Nolan M."/>
            <person name="Davenport K.W."/>
            <person name="Han C.S."/>
            <person name="Rubin E.M."/>
            <person name="Eisen J.A."/>
            <person name="Woyke T."/>
            <person name="Gugger M."/>
            <person name="Kerfeld C.A."/>
        </authorList>
    </citation>
    <scope>NUCLEOTIDE SEQUENCE [LARGE SCALE GENOMIC DNA]</scope>
    <source>
        <strain evidence="2">ATCC 27899 / PCC 7122</strain>
    </source>
</reference>
<dbReference type="Proteomes" id="UP000010474">
    <property type="component" value="Chromosome"/>
</dbReference>
<evidence type="ECO:0000313" key="2">
    <source>
        <dbReference type="Proteomes" id="UP000010474"/>
    </source>
</evidence>
<keyword evidence="2" id="KW-1185">Reference proteome</keyword>
<proteinExistence type="predicted"/>
<dbReference type="PANTHER" id="PTHR34849">
    <property type="entry name" value="SSL5025 PROTEIN"/>
    <property type="match status" value="1"/>
</dbReference>
<dbReference type="OrthoDB" id="9808242at2"/>
<name>K9ZP42_ANACC</name>
<dbReference type="KEGG" id="acy:Anacy_5234"/>
<dbReference type="PATRIC" id="fig|272123.3.peg.5686"/>
<dbReference type="HOGENOM" id="CLU_126005_1_2_3"/>
<dbReference type="EMBL" id="CP003659">
    <property type="protein sequence ID" value="AFZ60564.1"/>
    <property type="molecule type" value="Genomic_DNA"/>
</dbReference>
<accession>K9ZP42</accession>